<dbReference type="EMBL" id="BSPD01000095">
    <property type="protein sequence ID" value="GLS27981.1"/>
    <property type="molecule type" value="Genomic_DNA"/>
</dbReference>
<keyword evidence="4" id="KW-0949">S-adenosyl-L-methionine</keyword>
<dbReference type="GO" id="GO:0008168">
    <property type="term" value="F:methyltransferase activity"/>
    <property type="evidence" value="ECO:0007669"/>
    <property type="project" value="UniProtKB-KW"/>
</dbReference>
<dbReference type="Proteomes" id="UP001156870">
    <property type="component" value="Unassembled WGS sequence"/>
</dbReference>
<dbReference type="InterPro" id="IPR029063">
    <property type="entry name" value="SAM-dependent_MTases_sf"/>
</dbReference>
<dbReference type="PANTHER" id="PTHR43667">
    <property type="entry name" value="CYCLOPROPANE-FATTY-ACYL-PHOSPHOLIPID SYNTHASE"/>
    <property type="match status" value="1"/>
</dbReference>
<dbReference type="InterPro" id="IPR003333">
    <property type="entry name" value="CMAS"/>
</dbReference>
<gene>
    <name evidence="7" type="ORF">GCM10007877_37000</name>
</gene>
<keyword evidence="2" id="KW-0489">Methyltransferase</keyword>
<dbReference type="PANTHER" id="PTHR43667:SF2">
    <property type="entry name" value="FATTY ACID C-METHYL TRANSFERASE"/>
    <property type="match status" value="1"/>
</dbReference>
<organism evidence="7 8">
    <name type="scientific">Marinibactrum halimedae</name>
    <dbReference type="NCBI Taxonomy" id="1444977"/>
    <lineage>
        <taxon>Bacteria</taxon>
        <taxon>Pseudomonadati</taxon>
        <taxon>Pseudomonadota</taxon>
        <taxon>Gammaproteobacteria</taxon>
        <taxon>Cellvibrionales</taxon>
        <taxon>Cellvibrionaceae</taxon>
        <taxon>Marinibactrum</taxon>
    </lineage>
</organism>
<sequence length="423" mass="48785">MRAISIDEARVSLKRERVVLDKLARDTVFKLLDNIKVGHLVLEEDGRSYTFGEPRETASVVAHISVKAAWAYRQVLFNGSIGSGEAYMLSGWTSSELVNVVRLMVLNQQMLQSMDRRWSRTKGIFSWLFHKLNANTVDGSKANISAHYDLGNDFFRLFLDPTMMYSSAIFPKPDSTLEEASLYKLEHICERLHLTEQDHLLEIGTGWGGMAIYAAEHYGCKVTTTTISREQYEHALAEVQKRNLEDRITVLCEDYRNLTGTYDKLVSIEMIEAVGHKFYRNYFERCSALLKPKGLMLIQAITISDQRYEYAKRSVDFIQRYIFPGGALPSVEVIANNVRAYTDMQMINLDDITLHYAETLAQWRQRFQANIQQVRSQGFDEIFERMWEFYLCYCEGGFRERVISTVQVLLAKPDARELPKVSH</sequence>
<evidence type="ECO:0000256" key="1">
    <source>
        <dbReference type="ARBA" id="ARBA00010815"/>
    </source>
</evidence>
<evidence type="ECO:0000256" key="2">
    <source>
        <dbReference type="ARBA" id="ARBA00022603"/>
    </source>
</evidence>
<dbReference type="GO" id="GO:0008610">
    <property type="term" value="P:lipid biosynthetic process"/>
    <property type="evidence" value="ECO:0007669"/>
    <property type="project" value="InterPro"/>
</dbReference>
<evidence type="ECO:0000256" key="6">
    <source>
        <dbReference type="PIRSR" id="PIRSR003085-1"/>
    </source>
</evidence>
<proteinExistence type="inferred from homology"/>
<dbReference type="CDD" id="cd02440">
    <property type="entry name" value="AdoMet_MTases"/>
    <property type="match status" value="1"/>
</dbReference>
<reference evidence="7 8" key="1">
    <citation type="journal article" date="2014" name="Int. J. Syst. Evol. Microbiol.">
        <title>Complete genome sequence of Corynebacterium casei LMG S-19264T (=DSM 44701T), isolated from a smear-ripened cheese.</title>
        <authorList>
            <consortium name="US DOE Joint Genome Institute (JGI-PGF)"/>
            <person name="Walter F."/>
            <person name="Albersmeier A."/>
            <person name="Kalinowski J."/>
            <person name="Ruckert C."/>
        </authorList>
    </citation>
    <scope>NUCLEOTIDE SEQUENCE [LARGE SCALE GENOMIC DNA]</scope>
    <source>
        <strain evidence="7 8">NBRC 110095</strain>
    </source>
</reference>
<dbReference type="InterPro" id="IPR050723">
    <property type="entry name" value="CFA/CMAS"/>
</dbReference>
<dbReference type="RefSeq" id="WP_232592111.1">
    <property type="nucleotide sequence ID" value="NZ_BSPD01000095.1"/>
</dbReference>
<accession>A0AA37WQE4</accession>
<dbReference type="Gene3D" id="3.40.50.150">
    <property type="entry name" value="Vaccinia Virus protein VP39"/>
    <property type="match status" value="1"/>
</dbReference>
<evidence type="ECO:0000256" key="3">
    <source>
        <dbReference type="ARBA" id="ARBA00022679"/>
    </source>
</evidence>
<name>A0AA37WQE4_9GAMM</name>
<comment type="caution">
    <text evidence="7">The sequence shown here is derived from an EMBL/GenBank/DDBJ whole genome shotgun (WGS) entry which is preliminary data.</text>
</comment>
<evidence type="ECO:0000313" key="7">
    <source>
        <dbReference type="EMBL" id="GLS27981.1"/>
    </source>
</evidence>
<dbReference type="AlphaFoldDB" id="A0AA37WQE4"/>
<protein>
    <submittedName>
        <fullName evidence="7">Cyclopropane-fatty-acyl-phospholipid synthase</fullName>
    </submittedName>
</protein>
<evidence type="ECO:0000256" key="4">
    <source>
        <dbReference type="ARBA" id="ARBA00022691"/>
    </source>
</evidence>
<evidence type="ECO:0000313" key="8">
    <source>
        <dbReference type="Proteomes" id="UP001156870"/>
    </source>
</evidence>
<evidence type="ECO:0000256" key="5">
    <source>
        <dbReference type="ARBA" id="ARBA00023098"/>
    </source>
</evidence>
<dbReference type="PIRSF" id="PIRSF003085">
    <property type="entry name" value="CMAS"/>
    <property type="match status" value="1"/>
</dbReference>
<dbReference type="GO" id="GO:0032259">
    <property type="term" value="P:methylation"/>
    <property type="evidence" value="ECO:0007669"/>
    <property type="project" value="UniProtKB-KW"/>
</dbReference>
<keyword evidence="8" id="KW-1185">Reference proteome</keyword>
<dbReference type="SUPFAM" id="SSF53335">
    <property type="entry name" value="S-adenosyl-L-methionine-dependent methyltransferases"/>
    <property type="match status" value="1"/>
</dbReference>
<keyword evidence="3" id="KW-0808">Transferase</keyword>
<comment type="similarity">
    <text evidence="1">Belongs to the CFA/CMAS family.</text>
</comment>
<feature type="active site" evidence="6">
    <location>
        <position position="394"/>
    </location>
</feature>
<dbReference type="Pfam" id="PF02353">
    <property type="entry name" value="CMAS"/>
    <property type="match status" value="1"/>
</dbReference>
<keyword evidence="5" id="KW-0443">Lipid metabolism</keyword>